<accession>A0AAE0B739</accession>
<dbReference type="EMBL" id="JANJYJ010000001">
    <property type="protein sequence ID" value="KAK3231092.1"/>
    <property type="molecule type" value="Genomic_DNA"/>
</dbReference>
<dbReference type="Proteomes" id="UP001281410">
    <property type="component" value="Unassembled WGS sequence"/>
</dbReference>
<sequence>MIADCINFKVPKSNCYMMRPAGRADRRSLVNIDNQPEELSANKLAAKTMKRKLKEADNSTKQQEVGSSIRYVVLNLSVHKQKDDNGDLHLAQKIMQNKQNTISGQADDEYDFEDCPSGKSWKKRK</sequence>
<evidence type="ECO:0000313" key="3">
    <source>
        <dbReference type="Proteomes" id="UP001281410"/>
    </source>
</evidence>
<proteinExistence type="predicted"/>
<organism evidence="2 3">
    <name type="scientific">Dipteronia sinensis</name>
    <dbReference type="NCBI Taxonomy" id="43782"/>
    <lineage>
        <taxon>Eukaryota</taxon>
        <taxon>Viridiplantae</taxon>
        <taxon>Streptophyta</taxon>
        <taxon>Embryophyta</taxon>
        <taxon>Tracheophyta</taxon>
        <taxon>Spermatophyta</taxon>
        <taxon>Magnoliopsida</taxon>
        <taxon>eudicotyledons</taxon>
        <taxon>Gunneridae</taxon>
        <taxon>Pentapetalae</taxon>
        <taxon>rosids</taxon>
        <taxon>malvids</taxon>
        <taxon>Sapindales</taxon>
        <taxon>Sapindaceae</taxon>
        <taxon>Hippocastanoideae</taxon>
        <taxon>Acereae</taxon>
        <taxon>Dipteronia</taxon>
    </lineage>
</organism>
<protein>
    <submittedName>
        <fullName evidence="2">Uncharacterized protein</fullName>
    </submittedName>
</protein>
<feature type="region of interest" description="Disordered" evidence="1">
    <location>
        <begin position="99"/>
        <end position="125"/>
    </location>
</feature>
<gene>
    <name evidence="2" type="ORF">Dsin_002973</name>
</gene>
<evidence type="ECO:0000313" key="2">
    <source>
        <dbReference type="EMBL" id="KAK3231092.1"/>
    </source>
</evidence>
<dbReference type="AlphaFoldDB" id="A0AAE0B739"/>
<keyword evidence="3" id="KW-1185">Reference proteome</keyword>
<evidence type="ECO:0000256" key="1">
    <source>
        <dbReference type="SAM" id="MobiDB-lite"/>
    </source>
</evidence>
<comment type="caution">
    <text evidence="2">The sequence shown here is derived from an EMBL/GenBank/DDBJ whole genome shotgun (WGS) entry which is preliminary data.</text>
</comment>
<name>A0AAE0B739_9ROSI</name>
<reference evidence="2" key="1">
    <citation type="journal article" date="2023" name="Plant J.">
        <title>Genome sequences and population genomics provide insights into the demographic history, inbreeding, and mutation load of two 'living fossil' tree species of Dipteronia.</title>
        <authorList>
            <person name="Feng Y."/>
            <person name="Comes H.P."/>
            <person name="Chen J."/>
            <person name="Zhu S."/>
            <person name="Lu R."/>
            <person name="Zhang X."/>
            <person name="Li P."/>
            <person name="Qiu J."/>
            <person name="Olsen K.M."/>
            <person name="Qiu Y."/>
        </authorList>
    </citation>
    <scope>NUCLEOTIDE SEQUENCE</scope>
    <source>
        <strain evidence="2">NBL</strain>
    </source>
</reference>